<dbReference type="AlphaFoldDB" id="A0AAD7F5D0"/>
<feature type="region of interest" description="Disordered" evidence="1">
    <location>
        <begin position="209"/>
        <end position="228"/>
    </location>
</feature>
<organism evidence="2 3">
    <name type="scientific">Mycena albidolilacea</name>
    <dbReference type="NCBI Taxonomy" id="1033008"/>
    <lineage>
        <taxon>Eukaryota</taxon>
        <taxon>Fungi</taxon>
        <taxon>Dikarya</taxon>
        <taxon>Basidiomycota</taxon>
        <taxon>Agaricomycotina</taxon>
        <taxon>Agaricomycetes</taxon>
        <taxon>Agaricomycetidae</taxon>
        <taxon>Agaricales</taxon>
        <taxon>Marasmiineae</taxon>
        <taxon>Mycenaceae</taxon>
        <taxon>Mycena</taxon>
    </lineage>
</organism>
<accession>A0AAD7F5D0</accession>
<feature type="region of interest" description="Disordered" evidence="1">
    <location>
        <begin position="1"/>
        <end position="51"/>
    </location>
</feature>
<evidence type="ECO:0000313" key="2">
    <source>
        <dbReference type="EMBL" id="KAJ7367278.1"/>
    </source>
</evidence>
<dbReference type="Proteomes" id="UP001218218">
    <property type="component" value="Unassembled WGS sequence"/>
</dbReference>
<evidence type="ECO:0000256" key="1">
    <source>
        <dbReference type="SAM" id="MobiDB-lite"/>
    </source>
</evidence>
<protein>
    <submittedName>
        <fullName evidence="2">Uncharacterized protein</fullName>
    </submittedName>
</protein>
<keyword evidence="3" id="KW-1185">Reference proteome</keyword>
<gene>
    <name evidence="2" type="ORF">DFH08DRAFT_798086</name>
</gene>
<name>A0AAD7F5D0_9AGAR</name>
<feature type="compositionally biased region" description="Basic and acidic residues" evidence="1">
    <location>
        <begin position="8"/>
        <end position="33"/>
    </location>
</feature>
<evidence type="ECO:0000313" key="3">
    <source>
        <dbReference type="Proteomes" id="UP001218218"/>
    </source>
</evidence>
<reference evidence="2" key="1">
    <citation type="submission" date="2023-03" db="EMBL/GenBank/DDBJ databases">
        <title>Massive genome expansion in bonnet fungi (Mycena s.s.) driven by repeated elements and novel gene families across ecological guilds.</title>
        <authorList>
            <consortium name="Lawrence Berkeley National Laboratory"/>
            <person name="Harder C.B."/>
            <person name="Miyauchi S."/>
            <person name="Viragh M."/>
            <person name="Kuo A."/>
            <person name="Thoen E."/>
            <person name="Andreopoulos B."/>
            <person name="Lu D."/>
            <person name="Skrede I."/>
            <person name="Drula E."/>
            <person name="Henrissat B."/>
            <person name="Morin E."/>
            <person name="Kohler A."/>
            <person name="Barry K."/>
            <person name="LaButti K."/>
            <person name="Morin E."/>
            <person name="Salamov A."/>
            <person name="Lipzen A."/>
            <person name="Mereny Z."/>
            <person name="Hegedus B."/>
            <person name="Baldrian P."/>
            <person name="Stursova M."/>
            <person name="Weitz H."/>
            <person name="Taylor A."/>
            <person name="Grigoriev I.V."/>
            <person name="Nagy L.G."/>
            <person name="Martin F."/>
            <person name="Kauserud H."/>
        </authorList>
    </citation>
    <scope>NUCLEOTIDE SEQUENCE</scope>
    <source>
        <strain evidence="2">CBHHK002</strain>
    </source>
</reference>
<dbReference type="EMBL" id="JARIHO010000002">
    <property type="protein sequence ID" value="KAJ7367278.1"/>
    <property type="molecule type" value="Genomic_DNA"/>
</dbReference>
<proteinExistence type="predicted"/>
<sequence>MEAQPSLNRKDNGRHYARDPPVRQRRDSERGRVENVGTADSLEAEGTKDERGPSYREFTLFATYPVRKTVVFNLVGRRHHPRFNSSVQLQPKFSLFGPHPTKSVWRFMYPVPDREKFIGLVLPPLDTLTAGETVKLESLMPQVHPRRWKLPRWFNDKSRFDSDQESGPDPMFVKNSSNQVQIMIGIWTSSLVQGIPHPNHRLRKIRRSLNQDSKMLDHRKSGKVKTAV</sequence>
<comment type="caution">
    <text evidence="2">The sequence shown here is derived from an EMBL/GenBank/DDBJ whole genome shotgun (WGS) entry which is preliminary data.</text>
</comment>